<dbReference type="InterPro" id="IPR017907">
    <property type="entry name" value="Znf_RING_CS"/>
</dbReference>
<comment type="similarity">
    <text evidence="4 15">Belongs to the BRE1 family.</text>
</comment>
<evidence type="ECO:0000256" key="15">
    <source>
        <dbReference type="RuleBase" id="RU365038"/>
    </source>
</evidence>
<comment type="pathway">
    <text evidence="3 15">Protein modification; protein ubiquitination.</text>
</comment>
<comment type="function">
    <text evidence="13">E3 ubiquitin-protein ligase that mediates monoubiquitination of histone H2B to form H2BK123ub1. H2BK123ub1 gives a specific tag for epigenetic transcriptional activation and is also a prerequisite for H3K4me and H3K79me formation.</text>
</comment>
<dbReference type="InterPro" id="IPR013956">
    <property type="entry name" value="E3_ubiquit_lig_Bre1"/>
</dbReference>
<evidence type="ECO:0000259" key="18">
    <source>
        <dbReference type="PROSITE" id="PS50089"/>
    </source>
</evidence>
<evidence type="ECO:0000256" key="7">
    <source>
        <dbReference type="ARBA" id="ARBA00022771"/>
    </source>
</evidence>
<keyword evidence="20" id="KW-1185">Reference proteome</keyword>
<dbReference type="InterPro" id="IPR058643">
    <property type="entry name" value="BRE1-like_CC"/>
</dbReference>
<dbReference type="GO" id="GO:0006325">
    <property type="term" value="P:chromatin organization"/>
    <property type="evidence" value="ECO:0007669"/>
    <property type="project" value="UniProtKB-KW"/>
</dbReference>
<evidence type="ECO:0000256" key="6">
    <source>
        <dbReference type="ARBA" id="ARBA00022723"/>
    </source>
</evidence>
<dbReference type="InterPro" id="IPR018957">
    <property type="entry name" value="Znf_C3HC4_RING-type"/>
</dbReference>
<dbReference type="Gene3D" id="3.30.40.10">
    <property type="entry name" value="Zinc/RING finger domain, C3HC4 (zinc finger)"/>
    <property type="match status" value="1"/>
</dbReference>
<dbReference type="GeneID" id="91085870"/>
<dbReference type="Pfam" id="PF00097">
    <property type="entry name" value="zf-C3HC4"/>
    <property type="match status" value="1"/>
</dbReference>
<evidence type="ECO:0000256" key="5">
    <source>
        <dbReference type="ARBA" id="ARBA00022679"/>
    </source>
</evidence>
<dbReference type="InterPro" id="IPR001841">
    <property type="entry name" value="Znf_RING"/>
</dbReference>
<evidence type="ECO:0000256" key="17">
    <source>
        <dbReference type="SAM" id="MobiDB-lite"/>
    </source>
</evidence>
<keyword evidence="12 15" id="KW-0539">Nucleus</keyword>
<keyword evidence="11 15" id="KW-0175">Coiled coil</keyword>
<evidence type="ECO:0000256" key="11">
    <source>
        <dbReference type="ARBA" id="ARBA00023054"/>
    </source>
</evidence>
<evidence type="ECO:0000256" key="14">
    <source>
        <dbReference type="PROSITE-ProRule" id="PRU00175"/>
    </source>
</evidence>
<dbReference type="Pfam" id="PF08647">
    <property type="entry name" value="BRE1"/>
    <property type="match status" value="1"/>
</dbReference>
<feature type="compositionally biased region" description="Basic and acidic residues" evidence="17">
    <location>
        <begin position="212"/>
        <end position="234"/>
    </location>
</feature>
<gene>
    <name evidence="19" type="ORF">L203_101657</name>
</gene>
<keyword evidence="10 15" id="KW-0156">Chromatin regulator</keyword>
<dbReference type="Pfam" id="PF26095">
    <property type="entry name" value="CC_Bre1"/>
    <property type="match status" value="1"/>
</dbReference>
<evidence type="ECO:0000256" key="4">
    <source>
        <dbReference type="ARBA" id="ARBA00005555"/>
    </source>
</evidence>
<dbReference type="EC" id="2.3.2.27" evidence="15"/>
<feature type="coiled-coil region" evidence="16">
    <location>
        <begin position="340"/>
        <end position="438"/>
    </location>
</feature>
<feature type="compositionally biased region" description="Basic and acidic residues" evidence="17">
    <location>
        <begin position="1"/>
        <end position="12"/>
    </location>
</feature>
<dbReference type="InterPro" id="IPR013083">
    <property type="entry name" value="Znf_RING/FYVE/PHD"/>
</dbReference>
<dbReference type="SUPFAM" id="SSF57850">
    <property type="entry name" value="RING/U-box"/>
    <property type="match status" value="1"/>
</dbReference>
<evidence type="ECO:0000313" key="19">
    <source>
        <dbReference type="EMBL" id="WVN86493.1"/>
    </source>
</evidence>
<feature type="coiled-coil region" evidence="16">
    <location>
        <begin position="534"/>
        <end position="561"/>
    </location>
</feature>
<dbReference type="AlphaFoldDB" id="A0AAJ8JQC7"/>
<comment type="subcellular location">
    <subcellularLocation>
        <location evidence="2 15">Nucleus</location>
    </subcellularLocation>
</comment>
<dbReference type="GO" id="GO:0005634">
    <property type="term" value="C:nucleus"/>
    <property type="evidence" value="ECO:0007669"/>
    <property type="project" value="UniProtKB-SubCell"/>
</dbReference>
<dbReference type="EMBL" id="CP143785">
    <property type="protein sequence ID" value="WVN86493.1"/>
    <property type="molecule type" value="Genomic_DNA"/>
</dbReference>
<dbReference type="GO" id="GO:0033503">
    <property type="term" value="C:HULC complex"/>
    <property type="evidence" value="ECO:0007669"/>
    <property type="project" value="TreeGrafter"/>
</dbReference>
<dbReference type="CDD" id="cd16499">
    <property type="entry name" value="RING-HC_Bre1-like"/>
    <property type="match status" value="1"/>
</dbReference>
<dbReference type="KEGG" id="cdep:91085870"/>
<dbReference type="Proteomes" id="UP000094043">
    <property type="component" value="Chromosome 2"/>
</dbReference>
<proteinExistence type="inferred from homology"/>
<evidence type="ECO:0000256" key="1">
    <source>
        <dbReference type="ARBA" id="ARBA00000900"/>
    </source>
</evidence>
<reference evidence="19" key="2">
    <citation type="journal article" date="2022" name="Elife">
        <title>Obligate sexual reproduction of a homothallic fungus closely related to the Cryptococcus pathogenic species complex.</title>
        <authorList>
            <person name="Passer A.R."/>
            <person name="Clancey S.A."/>
            <person name="Shea T."/>
            <person name="David-Palma M."/>
            <person name="Averette A.F."/>
            <person name="Boekhout T."/>
            <person name="Porcel B.M."/>
            <person name="Nowrousian M."/>
            <person name="Cuomo C.A."/>
            <person name="Sun S."/>
            <person name="Heitman J."/>
            <person name="Coelho M.A."/>
        </authorList>
    </citation>
    <scope>NUCLEOTIDE SEQUENCE</scope>
    <source>
        <strain evidence="19">CBS 7841</strain>
    </source>
</reference>
<organism evidence="19 20">
    <name type="scientific">Cryptococcus depauperatus CBS 7841</name>
    <dbReference type="NCBI Taxonomy" id="1295531"/>
    <lineage>
        <taxon>Eukaryota</taxon>
        <taxon>Fungi</taxon>
        <taxon>Dikarya</taxon>
        <taxon>Basidiomycota</taxon>
        <taxon>Agaricomycotina</taxon>
        <taxon>Tremellomycetes</taxon>
        <taxon>Tremellales</taxon>
        <taxon>Cryptococcaceae</taxon>
        <taxon>Cryptococcus</taxon>
    </lineage>
</organism>
<evidence type="ECO:0000256" key="16">
    <source>
        <dbReference type="SAM" id="Coils"/>
    </source>
</evidence>
<keyword evidence="6 15" id="KW-0479">Metal-binding</keyword>
<keyword evidence="7 14" id="KW-0863">Zinc-finger</keyword>
<dbReference type="GO" id="GO:0061630">
    <property type="term" value="F:ubiquitin protein ligase activity"/>
    <property type="evidence" value="ECO:0007669"/>
    <property type="project" value="UniProtKB-EC"/>
</dbReference>
<keyword evidence="5 15" id="KW-0808">Transferase</keyword>
<keyword evidence="9 15" id="KW-0862">Zinc</keyword>
<dbReference type="GO" id="GO:0016567">
    <property type="term" value="P:protein ubiquitination"/>
    <property type="evidence" value="ECO:0007669"/>
    <property type="project" value="UniProtKB-UniRule"/>
</dbReference>
<evidence type="ECO:0000256" key="13">
    <source>
        <dbReference type="ARBA" id="ARBA00059679"/>
    </source>
</evidence>
<evidence type="ECO:0000256" key="9">
    <source>
        <dbReference type="ARBA" id="ARBA00022833"/>
    </source>
</evidence>
<accession>A0AAJ8JQC7</accession>
<evidence type="ECO:0000256" key="10">
    <source>
        <dbReference type="ARBA" id="ARBA00022853"/>
    </source>
</evidence>
<protein>
    <recommendedName>
        <fullName evidence="15">E3 ubiquitin protein ligase</fullName>
        <ecNumber evidence="15">2.3.2.27</ecNumber>
    </recommendedName>
</protein>
<reference evidence="19" key="1">
    <citation type="submission" date="2016-06" db="EMBL/GenBank/DDBJ databases">
        <authorList>
            <person name="Cuomo C."/>
            <person name="Litvintseva A."/>
            <person name="Heitman J."/>
            <person name="Chen Y."/>
            <person name="Sun S."/>
            <person name="Springer D."/>
            <person name="Dromer F."/>
            <person name="Young S."/>
            <person name="Zeng Q."/>
            <person name="Chapman S."/>
            <person name="Gujja S."/>
            <person name="Saif S."/>
            <person name="Birren B."/>
        </authorList>
    </citation>
    <scope>NUCLEOTIDE SEQUENCE</scope>
    <source>
        <strain evidence="19">CBS 7841</strain>
    </source>
</reference>
<name>A0AAJ8JQC7_9TREE</name>
<keyword evidence="8 15" id="KW-0833">Ubl conjugation pathway</keyword>
<dbReference type="PROSITE" id="PS50089">
    <property type="entry name" value="ZF_RING_2"/>
    <property type="match status" value="1"/>
</dbReference>
<evidence type="ECO:0000256" key="2">
    <source>
        <dbReference type="ARBA" id="ARBA00004123"/>
    </source>
</evidence>
<reference evidence="19" key="3">
    <citation type="submission" date="2024-01" db="EMBL/GenBank/DDBJ databases">
        <authorList>
            <person name="Coelho M.A."/>
            <person name="David-Palma M."/>
            <person name="Shea T."/>
            <person name="Sun S."/>
            <person name="Cuomo C.A."/>
            <person name="Heitman J."/>
        </authorList>
    </citation>
    <scope>NUCLEOTIDE SEQUENCE</scope>
    <source>
        <strain evidence="19">CBS 7841</strain>
    </source>
</reference>
<feature type="domain" description="RING-type" evidence="18">
    <location>
        <begin position="768"/>
        <end position="806"/>
    </location>
</feature>
<dbReference type="GO" id="GO:0008270">
    <property type="term" value="F:zinc ion binding"/>
    <property type="evidence" value="ECO:0007669"/>
    <property type="project" value="UniProtKB-KW"/>
</dbReference>
<evidence type="ECO:0000313" key="20">
    <source>
        <dbReference type="Proteomes" id="UP000094043"/>
    </source>
</evidence>
<evidence type="ECO:0000256" key="12">
    <source>
        <dbReference type="ARBA" id="ARBA00023242"/>
    </source>
</evidence>
<feature type="compositionally biased region" description="Polar residues" evidence="17">
    <location>
        <begin position="242"/>
        <end position="251"/>
    </location>
</feature>
<evidence type="ECO:0000256" key="3">
    <source>
        <dbReference type="ARBA" id="ARBA00004906"/>
    </source>
</evidence>
<dbReference type="PANTHER" id="PTHR23163:SF0">
    <property type="entry name" value="E3 UBIQUITIN-PROTEIN LIGASE BRE1"/>
    <property type="match status" value="1"/>
</dbReference>
<dbReference type="PROSITE" id="PS00518">
    <property type="entry name" value="ZF_RING_1"/>
    <property type="match status" value="1"/>
</dbReference>
<sequence length="821" mass="92666">MNADLKRVRDNTLDDSPSPSTKRRLNSNASSPMPPSSDDDGMAEWMKVVETKRKEAIYRQMLEYKRISEREAKRANDIEAQRRVLEASFHAVELCWTQVVAAVRDLAGAETVQLKEDEVLEPQLDPSIPRPELEKALDGRLPSTRQLLTRFADLVSRSAIRPASEANLQARCLKLEAEASSLRSNSKLLETQISTLIESRDDTQKDLHKVQKALDRERMERDKAQEEWKEEMTRVGRGTPSLPANGSGQATPNGNLVLDEKLINGAGPSASGILQDTSELEQLAASRLRQIEQLRSEQAHLLHEIDRLKLLANHPSETALRNSTFFQVYLHQLSMQVNRADSLQARFSTTEAKLDQLRDANGDFREAVLAEARAETESLRAQIAKKDLDLARLRGQRDDMNAEIMERRAKDAEQSTHIEQAENLAQSRRERITFLTSEVRRLKGKLAVEHGSEGYLSFLRESGIDGDYVRHLEEKATETRDQINSLTLRLERFSSNPNSVDTDGQTEVELAAARRALAQYERILGPDVEVTTDVANLAKQLEKKEAERALLAMKLEESESSTNALYSEVEGLSKLWEALDQTVKSKVLDLKDGEQKIQRLATEKAKADNKYFAAMRAKEAVDIEAKTAQRSVEKQLRLLERAQEVEATLRTQIAANEKGMTALKNSALNLQGQLAAVTSERAQLELRLQQSQTALADAQQVMQQRVAEATSEKENCARWQDEVEGQAKLIKRLKERQEAVATASQSGVSDKEWTITQERDKLLKLLKCSCCEQNFKQQVIVKCMHTFCKQCLEQRIASRQRKCPACGLAFAKEDIQTLYWQ</sequence>
<comment type="catalytic activity">
    <reaction evidence="1 15">
        <text>S-ubiquitinyl-[E2 ubiquitin-conjugating enzyme]-L-cysteine + [acceptor protein]-L-lysine = [E2 ubiquitin-conjugating enzyme]-L-cysteine + N(6)-ubiquitinyl-[acceptor protein]-L-lysine.</text>
        <dbReference type="EC" id="2.3.2.27"/>
    </reaction>
</comment>
<dbReference type="RefSeq" id="XP_066067193.1">
    <property type="nucleotide sequence ID" value="XM_066211096.1"/>
</dbReference>
<feature type="region of interest" description="Disordered" evidence="17">
    <location>
        <begin position="212"/>
        <end position="251"/>
    </location>
</feature>
<feature type="coiled-coil region" evidence="16">
    <location>
        <begin position="590"/>
        <end position="736"/>
    </location>
</feature>
<dbReference type="PANTHER" id="PTHR23163">
    <property type="entry name" value="RING FINGER PROTEIN-RELATED"/>
    <property type="match status" value="1"/>
</dbReference>
<feature type="region of interest" description="Disordered" evidence="17">
    <location>
        <begin position="1"/>
        <end position="42"/>
    </location>
</feature>
<evidence type="ECO:0000256" key="8">
    <source>
        <dbReference type="ARBA" id="ARBA00022786"/>
    </source>
</evidence>